<accession>A0A1M5ZKU8</accession>
<dbReference type="PANTHER" id="PTHR11958">
    <property type="entry name" value="SODIUM/DICARBOXYLATE SYMPORTER-RELATED"/>
    <property type="match status" value="1"/>
</dbReference>
<dbReference type="InterPro" id="IPR001991">
    <property type="entry name" value="Na-dicarboxylate_symporter"/>
</dbReference>
<feature type="transmembrane region" description="Helical" evidence="8">
    <location>
        <begin position="80"/>
        <end position="102"/>
    </location>
</feature>
<evidence type="ECO:0000256" key="4">
    <source>
        <dbReference type="ARBA" id="ARBA00022847"/>
    </source>
</evidence>
<evidence type="ECO:0000256" key="8">
    <source>
        <dbReference type="SAM" id="Phobius"/>
    </source>
</evidence>
<evidence type="ECO:0000313" key="9">
    <source>
        <dbReference type="EMBL" id="RXG27805.1"/>
    </source>
</evidence>
<feature type="transmembrane region" description="Helical" evidence="8">
    <location>
        <begin position="390"/>
        <end position="407"/>
    </location>
</feature>
<dbReference type="EMBL" id="FQXT01000006">
    <property type="protein sequence ID" value="SHI24553.1"/>
    <property type="molecule type" value="Genomic_DNA"/>
</dbReference>
<keyword evidence="7" id="KW-0325">Glycoprotein</keyword>
<evidence type="ECO:0000256" key="5">
    <source>
        <dbReference type="ARBA" id="ARBA00022989"/>
    </source>
</evidence>
<name>A0A1M5ZKU8_9FLAO</name>
<keyword evidence="2" id="KW-0813">Transport</keyword>
<keyword evidence="4" id="KW-0769">Symport</keyword>
<keyword evidence="5 8" id="KW-1133">Transmembrane helix</keyword>
<dbReference type="GO" id="GO:0015293">
    <property type="term" value="F:symporter activity"/>
    <property type="evidence" value="ECO:0007669"/>
    <property type="project" value="UniProtKB-KW"/>
</dbReference>
<gene>
    <name evidence="9" type="ORF">DSM01_2924</name>
    <name evidence="10" type="ORF">SAMN04487999_3171</name>
</gene>
<dbReference type="RefSeq" id="WP_072984910.1">
    <property type="nucleotide sequence ID" value="NZ_FQXT01000006.1"/>
</dbReference>
<dbReference type="InterPro" id="IPR036458">
    <property type="entry name" value="Na:dicarbo_symporter_sf"/>
</dbReference>
<dbReference type="OrthoDB" id="9768885at2"/>
<evidence type="ECO:0000256" key="2">
    <source>
        <dbReference type="ARBA" id="ARBA00022448"/>
    </source>
</evidence>
<feature type="transmembrane region" description="Helical" evidence="8">
    <location>
        <begin position="353"/>
        <end position="378"/>
    </location>
</feature>
<protein>
    <submittedName>
        <fullName evidence="10">Na+/H+-dicarboxylate symporter</fullName>
    </submittedName>
</protein>
<dbReference type="InterPro" id="IPR050746">
    <property type="entry name" value="DAACS"/>
</dbReference>
<dbReference type="GO" id="GO:1902475">
    <property type="term" value="P:L-alpha-amino acid transmembrane transport"/>
    <property type="evidence" value="ECO:0007669"/>
    <property type="project" value="UniProtKB-ARBA"/>
</dbReference>
<dbReference type="PROSITE" id="PS00714">
    <property type="entry name" value="NA_DICARBOXYL_SYMP_2"/>
    <property type="match status" value="1"/>
</dbReference>
<dbReference type="Proteomes" id="UP000290037">
    <property type="component" value="Unassembled WGS sequence"/>
</dbReference>
<feature type="transmembrane region" description="Helical" evidence="8">
    <location>
        <begin position="7"/>
        <end position="23"/>
    </location>
</feature>
<organism evidence="10 11">
    <name type="scientific">Leeuwenhoekiella palythoae</name>
    <dbReference type="NCBI Taxonomy" id="573501"/>
    <lineage>
        <taxon>Bacteria</taxon>
        <taxon>Pseudomonadati</taxon>
        <taxon>Bacteroidota</taxon>
        <taxon>Flavobacteriia</taxon>
        <taxon>Flavobacteriales</taxon>
        <taxon>Flavobacteriaceae</taxon>
        <taxon>Leeuwenhoekiella</taxon>
    </lineage>
</organism>
<proteinExistence type="predicted"/>
<feature type="transmembrane region" description="Helical" evidence="8">
    <location>
        <begin position="239"/>
        <end position="259"/>
    </location>
</feature>
<keyword evidence="6 8" id="KW-0472">Membrane</keyword>
<evidence type="ECO:0000313" key="10">
    <source>
        <dbReference type="EMBL" id="SHI24553.1"/>
    </source>
</evidence>
<feature type="transmembrane region" description="Helical" evidence="8">
    <location>
        <begin position="279"/>
        <end position="300"/>
    </location>
</feature>
<evidence type="ECO:0000313" key="12">
    <source>
        <dbReference type="Proteomes" id="UP000290037"/>
    </source>
</evidence>
<dbReference type="PRINTS" id="PR00173">
    <property type="entry name" value="EDTRNSPORT"/>
</dbReference>
<dbReference type="AlphaFoldDB" id="A0A1M5ZKU8"/>
<dbReference type="GO" id="GO:0016020">
    <property type="term" value="C:membrane"/>
    <property type="evidence" value="ECO:0007669"/>
    <property type="project" value="UniProtKB-SubCell"/>
</dbReference>
<dbReference type="PANTHER" id="PTHR11958:SF63">
    <property type="entry name" value="AMINO ACID TRANSPORTER"/>
    <property type="match status" value="1"/>
</dbReference>
<dbReference type="Gene3D" id="1.10.3860.10">
    <property type="entry name" value="Sodium:dicarboxylate symporter"/>
    <property type="match status" value="1"/>
</dbReference>
<dbReference type="STRING" id="573501.SAMN04487999_3171"/>
<dbReference type="Proteomes" id="UP000184240">
    <property type="component" value="Unassembled WGS sequence"/>
</dbReference>
<dbReference type="Pfam" id="PF00375">
    <property type="entry name" value="SDF"/>
    <property type="match status" value="1"/>
</dbReference>
<dbReference type="SUPFAM" id="SSF118215">
    <property type="entry name" value="Proton glutamate symport protein"/>
    <property type="match status" value="1"/>
</dbReference>
<dbReference type="EMBL" id="QOVN01000006">
    <property type="protein sequence ID" value="RXG27805.1"/>
    <property type="molecule type" value="Genomic_DNA"/>
</dbReference>
<evidence type="ECO:0000256" key="7">
    <source>
        <dbReference type="ARBA" id="ARBA00023180"/>
    </source>
</evidence>
<evidence type="ECO:0000256" key="3">
    <source>
        <dbReference type="ARBA" id="ARBA00022692"/>
    </source>
</evidence>
<dbReference type="InterPro" id="IPR018107">
    <property type="entry name" value="Na-dicarboxylate_symporter_CS"/>
</dbReference>
<reference evidence="10" key="2">
    <citation type="submission" date="2016-11" db="EMBL/GenBank/DDBJ databases">
        <authorList>
            <person name="Jaros S."/>
            <person name="Januszkiewicz K."/>
            <person name="Wedrychowicz H."/>
        </authorList>
    </citation>
    <scope>NUCLEOTIDE SEQUENCE [LARGE SCALE GENOMIC DNA]</scope>
    <source>
        <strain evidence="10">DSM 19859</strain>
    </source>
</reference>
<sequence length="483" mass="52350">MKKIALHWKIIIGLVLGIIWALISSQLGWSQFTIDWIAPFGKIFINLLKLIAVPLVLFSIISGVANLGDPASLGRMGGKTLLAYLVTTVLAVGMGLFLVNLIGPGKLVDEQSRIDNRISYEIWAAEEGYVIKDGINYLQDPEFMDRAREISDLTKSDLKDASMNDKMQAADATKDAGPLQPLVDIVPDNFFSSLADNGLMLQVIFFGLFFGISMLFIDQKKVAPVTKAVDGIMEVFLKMVDFTMQAAPFFVFALLAGVVSQMAGNDIGKVVEIFKGLSWYSLTVFGGLGLMIFVIYPLIFKIFVRKVSYFGFFRAMGPAQTLAFSTSSSAATLPVTMECVEDNLGVDKKVTSFVLPIGATVNMDGTCLYQAVAVVFLAQLHMIDLTIGQQLTIVLTATLASIGSAAVPSAGLVMLIIVLESVGLNPAWIGIIFPVDRILDMCRTVVNVTGDATVSSVIAKGEGMFNYNPNKEPDAAFDIDEKQ</sequence>
<reference evidence="9 12" key="3">
    <citation type="submission" date="2018-07" db="EMBL/GenBank/DDBJ databases">
        <title>Leeuwenhoekiella genomics.</title>
        <authorList>
            <person name="Tahon G."/>
            <person name="Willems A."/>
        </authorList>
    </citation>
    <scope>NUCLEOTIDE SEQUENCE [LARGE SCALE GENOMIC DNA]</scope>
    <source>
        <strain evidence="9 12">LMG 24856</strain>
    </source>
</reference>
<reference evidence="11" key="1">
    <citation type="submission" date="2016-11" db="EMBL/GenBank/DDBJ databases">
        <authorList>
            <person name="Varghese N."/>
            <person name="Submissions S."/>
        </authorList>
    </citation>
    <scope>NUCLEOTIDE SEQUENCE [LARGE SCALE GENOMIC DNA]</scope>
    <source>
        <strain evidence="11">DSM 19859</strain>
    </source>
</reference>
<feature type="transmembrane region" description="Helical" evidence="8">
    <location>
        <begin position="199"/>
        <end position="218"/>
    </location>
</feature>
<evidence type="ECO:0000256" key="6">
    <source>
        <dbReference type="ARBA" id="ARBA00023136"/>
    </source>
</evidence>
<feature type="transmembrane region" description="Helical" evidence="8">
    <location>
        <begin position="413"/>
        <end position="433"/>
    </location>
</feature>
<feature type="transmembrane region" description="Helical" evidence="8">
    <location>
        <begin position="43"/>
        <end position="68"/>
    </location>
</feature>
<evidence type="ECO:0000256" key="1">
    <source>
        <dbReference type="ARBA" id="ARBA00004141"/>
    </source>
</evidence>
<evidence type="ECO:0000313" key="11">
    <source>
        <dbReference type="Proteomes" id="UP000184240"/>
    </source>
</evidence>
<comment type="subcellular location">
    <subcellularLocation>
        <location evidence="1">Membrane</location>
        <topology evidence="1">Multi-pass membrane protein</topology>
    </subcellularLocation>
</comment>
<keyword evidence="3 8" id="KW-0812">Transmembrane</keyword>
<keyword evidence="12" id="KW-1185">Reference proteome</keyword>